<dbReference type="HOGENOM" id="CLU_1349096_0_0_1"/>
<protein>
    <submittedName>
        <fullName evidence="1">Uncharacterized protein</fullName>
    </submittedName>
</protein>
<dbReference type="EMBL" id="KI911152">
    <property type="protein sequence ID" value="ETS00440.1"/>
    <property type="molecule type" value="Genomic_DNA"/>
</dbReference>
<dbReference type="Proteomes" id="UP000024376">
    <property type="component" value="Unassembled WGS sequence"/>
</dbReference>
<sequence length="203" mass="22721">MADPLVCFWGGGGVVDVGEKRSAERNMKGTVNYHQLGSDRLERSLDASTVPISNARYPDEHSRREWKRSITALARARMNHQVSAESRDEFLTRITALNGISTTRGHRSRGCCFVCQGVYVEFGVQNKGVDALSRTMREDKCNSLPSRFEVQHWCAQCGQHSKEQYISPWVRSDSAPGQAMAKPPSSGNKLFFRQQASIDQIPT</sequence>
<reference evidence="2" key="1">
    <citation type="journal article" date="2013" name="Ind. Biotechnol.">
        <title>Comparative genomics analysis of Trichoderma reesei strains.</title>
        <authorList>
            <person name="Koike H."/>
            <person name="Aerts A."/>
            <person name="LaButti K."/>
            <person name="Grigoriev I.V."/>
            <person name="Baker S.E."/>
        </authorList>
    </citation>
    <scope>NUCLEOTIDE SEQUENCE [LARGE SCALE GENOMIC DNA]</scope>
    <source>
        <strain evidence="2">ATCC 56765 / BCRC 32924 / NRRL 11460 / Rut C-30</strain>
    </source>
</reference>
<organism evidence="1 2">
    <name type="scientific">Hypocrea jecorina (strain ATCC 56765 / BCRC 32924 / NRRL 11460 / Rut C-30)</name>
    <name type="common">Trichoderma reesei</name>
    <dbReference type="NCBI Taxonomy" id="1344414"/>
    <lineage>
        <taxon>Eukaryota</taxon>
        <taxon>Fungi</taxon>
        <taxon>Dikarya</taxon>
        <taxon>Ascomycota</taxon>
        <taxon>Pezizomycotina</taxon>
        <taxon>Sordariomycetes</taxon>
        <taxon>Hypocreomycetidae</taxon>
        <taxon>Hypocreales</taxon>
        <taxon>Hypocreaceae</taxon>
        <taxon>Trichoderma</taxon>
    </lineage>
</organism>
<evidence type="ECO:0000313" key="2">
    <source>
        <dbReference type="Proteomes" id="UP000024376"/>
    </source>
</evidence>
<dbReference type="AlphaFoldDB" id="A0A024S515"/>
<dbReference type="KEGG" id="trr:M419DRAFT_131579"/>
<proteinExistence type="predicted"/>
<name>A0A024S515_HYPJR</name>
<accession>A0A024S515</accession>
<evidence type="ECO:0000313" key="1">
    <source>
        <dbReference type="EMBL" id="ETS00440.1"/>
    </source>
</evidence>
<gene>
    <name evidence="1" type="ORF">M419DRAFT_131579</name>
</gene>